<dbReference type="EMBL" id="HBUF01394813">
    <property type="protein sequence ID" value="CAG6735138.1"/>
    <property type="molecule type" value="Transcribed_RNA"/>
</dbReference>
<name>A0A8D9A4E8_9HEMI</name>
<proteinExistence type="predicted"/>
<reference evidence="1" key="1">
    <citation type="submission" date="2021-05" db="EMBL/GenBank/DDBJ databases">
        <authorList>
            <person name="Alioto T."/>
            <person name="Alioto T."/>
            <person name="Gomez Garrido J."/>
        </authorList>
    </citation>
    <scope>NUCLEOTIDE SEQUENCE</scope>
</reference>
<protein>
    <submittedName>
        <fullName evidence="1">Uncharacterized protein</fullName>
    </submittedName>
</protein>
<accession>A0A8D9A4E8</accession>
<dbReference type="EMBL" id="HBUF01217220">
    <property type="protein sequence ID" value="CAG6667752.1"/>
    <property type="molecule type" value="Transcribed_RNA"/>
</dbReference>
<dbReference type="EMBL" id="HBUF01030016">
    <property type="protein sequence ID" value="CAG6614352.1"/>
    <property type="molecule type" value="Transcribed_RNA"/>
</dbReference>
<dbReference type="AlphaFoldDB" id="A0A8D9A4E8"/>
<dbReference type="EMBL" id="HBUF01217222">
    <property type="protein sequence ID" value="CAG6667754.1"/>
    <property type="molecule type" value="Transcribed_RNA"/>
</dbReference>
<evidence type="ECO:0000313" key="1">
    <source>
        <dbReference type="EMBL" id="CAG6759408.1"/>
    </source>
</evidence>
<dbReference type="EMBL" id="HBUF01552511">
    <property type="protein sequence ID" value="CAG6759408.1"/>
    <property type="molecule type" value="Transcribed_RNA"/>
</dbReference>
<dbReference type="PROSITE" id="PS51257">
    <property type="entry name" value="PROKAR_LIPOPROTEIN"/>
    <property type="match status" value="1"/>
</dbReference>
<sequence length="103" mass="11035">MGPKSAAISLPNLISTHLSLSSCPLVLSAMPTISSFDTFKALIISSLLECCWRISLTVSQGKGSSLVGSSFRIQYIPQNLLTFFNSSLNHILSSWVTGLDNAT</sequence>
<organism evidence="1">
    <name type="scientific">Cacopsylla melanoneura</name>
    <dbReference type="NCBI Taxonomy" id="428564"/>
    <lineage>
        <taxon>Eukaryota</taxon>
        <taxon>Metazoa</taxon>
        <taxon>Ecdysozoa</taxon>
        <taxon>Arthropoda</taxon>
        <taxon>Hexapoda</taxon>
        <taxon>Insecta</taxon>
        <taxon>Pterygota</taxon>
        <taxon>Neoptera</taxon>
        <taxon>Paraneoptera</taxon>
        <taxon>Hemiptera</taxon>
        <taxon>Sternorrhyncha</taxon>
        <taxon>Psylloidea</taxon>
        <taxon>Psyllidae</taxon>
        <taxon>Psyllinae</taxon>
        <taxon>Cacopsylla</taxon>
    </lineage>
</organism>